<accession>A0AAE0YRS4</accession>
<sequence length="59" mass="6673">MHDAFRCNLLGSAEEATCNKARGRGGNLKQPEMCLRKQRRRVTLASYGLKRRCISPLLP</sequence>
<dbReference type="AlphaFoldDB" id="A0AAE0YRS4"/>
<protein>
    <submittedName>
        <fullName evidence="1">Uncharacterized protein</fullName>
    </submittedName>
</protein>
<evidence type="ECO:0000313" key="1">
    <source>
        <dbReference type="EMBL" id="KAK3755642.1"/>
    </source>
</evidence>
<gene>
    <name evidence="1" type="ORF">RRG08_014609</name>
</gene>
<dbReference type="Proteomes" id="UP001283361">
    <property type="component" value="Unassembled WGS sequence"/>
</dbReference>
<proteinExistence type="predicted"/>
<organism evidence="1 2">
    <name type="scientific">Elysia crispata</name>
    <name type="common">lettuce slug</name>
    <dbReference type="NCBI Taxonomy" id="231223"/>
    <lineage>
        <taxon>Eukaryota</taxon>
        <taxon>Metazoa</taxon>
        <taxon>Spiralia</taxon>
        <taxon>Lophotrochozoa</taxon>
        <taxon>Mollusca</taxon>
        <taxon>Gastropoda</taxon>
        <taxon>Heterobranchia</taxon>
        <taxon>Euthyneura</taxon>
        <taxon>Panpulmonata</taxon>
        <taxon>Sacoglossa</taxon>
        <taxon>Placobranchoidea</taxon>
        <taxon>Plakobranchidae</taxon>
        <taxon>Elysia</taxon>
    </lineage>
</organism>
<reference evidence="1" key="1">
    <citation type="journal article" date="2023" name="G3 (Bethesda)">
        <title>A reference genome for the long-term kleptoplast-retaining sea slug Elysia crispata morphotype clarki.</title>
        <authorList>
            <person name="Eastman K.E."/>
            <person name="Pendleton A.L."/>
            <person name="Shaikh M.A."/>
            <person name="Suttiyut T."/>
            <person name="Ogas R."/>
            <person name="Tomko P."/>
            <person name="Gavelis G."/>
            <person name="Widhalm J.R."/>
            <person name="Wisecaver J.H."/>
        </authorList>
    </citation>
    <scope>NUCLEOTIDE SEQUENCE</scope>
    <source>
        <strain evidence="1">ECLA1</strain>
    </source>
</reference>
<evidence type="ECO:0000313" key="2">
    <source>
        <dbReference type="Proteomes" id="UP001283361"/>
    </source>
</evidence>
<keyword evidence="2" id="KW-1185">Reference proteome</keyword>
<name>A0AAE0YRS4_9GAST</name>
<comment type="caution">
    <text evidence="1">The sequence shown here is derived from an EMBL/GenBank/DDBJ whole genome shotgun (WGS) entry which is preliminary data.</text>
</comment>
<dbReference type="EMBL" id="JAWDGP010005592">
    <property type="protein sequence ID" value="KAK3755642.1"/>
    <property type="molecule type" value="Genomic_DNA"/>
</dbReference>